<keyword evidence="1 3" id="KW-0963">Cytoplasm</keyword>
<reference evidence="5 6" key="1">
    <citation type="journal article" date="2005" name="Int. J. Syst. Evol. Microbiol.">
        <title>Nitrincola lacisaponensis gen. nov., sp. nov., a novel alkaliphilic bacterium isolated from an alkaline, saline lake.</title>
        <authorList>
            <person name="Dimitriu P.A."/>
            <person name="Shukla S.K."/>
            <person name="Conradt J."/>
            <person name="Marquez M.C."/>
            <person name="Ventosa A."/>
            <person name="Maglia A."/>
            <person name="Peyton B.M."/>
            <person name="Pinkart H.C."/>
            <person name="Mormile M.R."/>
        </authorList>
    </citation>
    <scope>NUCLEOTIDE SEQUENCE [LARGE SCALE GENOMIC DNA]</scope>
    <source>
        <strain evidence="5 6">4CA</strain>
    </source>
</reference>
<comment type="similarity">
    <text evidence="3">Belongs to the GlpE family.</text>
</comment>
<dbReference type="Gene3D" id="3.40.250.10">
    <property type="entry name" value="Rhodanese-like domain"/>
    <property type="match status" value="1"/>
</dbReference>
<dbReference type="STRING" id="267850.ADINL_1251"/>
<dbReference type="GO" id="GO:0009306">
    <property type="term" value="P:protein secretion"/>
    <property type="evidence" value="ECO:0007669"/>
    <property type="project" value="InterPro"/>
</dbReference>
<dbReference type="EMBL" id="JMSZ01000016">
    <property type="protein sequence ID" value="KDE40659.1"/>
    <property type="molecule type" value="Genomic_DNA"/>
</dbReference>
<dbReference type="RefSeq" id="WP_036544955.1">
    <property type="nucleotide sequence ID" value="NZ_JBKBNO010000010.1"/>
</dbReference>
<proteinExistence type="inferred from homology"/>
<dbReference type="CDD" id="cd01444">
    <property type="entry name" value="GlpE_ST"/>
    <property type="match status" value="1"/>
</dbReference>
<dbReference type="GO" id="GO:0005737">
    <property type="term" value="C:cytoplasm"/>
    <property type="evidence" value="ECO:0007669"/>
    <property type="project" value="UniProtKB-SubCell"/>
</dbReference>
<evidence type="ECO:0000256" key="1">
    <source>
        <dbReference type="ARBA" id="ARBA00022490"/>
    </source>
</evidence>
<comment type="function">
    <text evidence="3">Transferase that catalyzes the transfer of sulfur from thiosulfate to thiophilic acceptors such as cyanide or dithiols. May function in a CysM-independent thiosulfate assimilation pathway by catalyzing the conversion of thiosulfate to sulfite, which can then be used for L-cysteine biosynthesis.</text>
</comment>
<comment type="catalytic activity">
    <reaction evidence="3">
        <text>thiosulfate + [thioredoxin]-dithiol = [thioredoxin]-disulfide + hydrogen sulfide + sulfite + 2 H(+)</text>
        <dbReference type="Rhea" id="RHEA:83859"/>
        <dbReference type="Rhea" id="RHEA-COMP:10698"/>
        <dbReference type="Rhea" id="RHEA-COMP:10700"/>
        <dbReference type="ChEBI" id="CHEBI:15378"/>
        <dbReference type="ChEBI" id="CHEBI:17359"/>
        <dbReference type="ChEBI" id="CHEBI:29919"/>
        <dbReference type="ChEBI" id="CHEBI:29950"/>
        <dbReference type="ChEBI" id="CHEBI:33542"/>
        <dbReference type="ChEBI" id="CHEBI:50058"/>
    </reaction>
</comment>
<comment type="caution">
    <text evidence="5">The sequence shown here is derived from an EMBL/GenBank/DDBJ whole genome shotgun (WGS) entry which is preliminary data.</text>
</comment>
<comment type="subcellular location">
    <subcellularLocation>
        <location evidence="3">Cytoplasm</location>
    </subcellularLocation>
</comment>
<dbReference type="AlphaFoldDB" id="A0A063Y4Q6"/>
<evidence type="ECO:0000256" key="2">
    <source>
        <dbReference type="ARBA" id="ARBA00022679"/>
    </source>
</evidence>
<dbReference type="SMART" id="SM00450">
    <property type="entry name" value="RHOD"/>
    <property type="match status" value="1"/>
</dbReference>
<evidence type="ECO:0000313" key="5">
    <source>
        <dbReference type="EMBL" id="KDE40659.1"/>
    </source>
</evidence>
<sequence>MKAFKTLSADAAVTLMEQGAAVVDIRDFGSYTAKHIQDAYHLSNDNLPVFLQQADRQQPLIVCCYHGISSQSAADFLAGQGFAEVYSLDGGFEQWRMQFPERCEP</sequence>
<dbReference type="OrthoDB" id="9811849at2"/>
<comment type="catalytic activity">
    <reaction evidence="3">
        <text>thiosulfate + hydrogen cyanide = thiocyanate + sulfite + 2 H(+)</text>
        <dbReference type="Rhea" id="RHEA:16881"/>
        <dbReference type="ChEBI" id="CHEBI:15378"/>
        <dbReference type="ChEBI" id="CHEBI:17359"/>
        <dbReference type="ChEBI" id="CHEBI:18022"/>
        <dbReference type="ChEBI" id="CHEBI:18407"/>
        <dbReference type="ChEBI" id="CHEBI:33542"/>
        <dbReference type="EC" id="2.8.1.1"/>
    </reaction>
</comment>
<dbReference type="SUPFAM" id="SSF52821">
    <property type="entry name" value="Rhodanese/Cell cycle control phosphatase"/>
    <property type="match status" value="1"/>
</dbReference>
<dbReference type="GO" id="GO:0103041">
    <property type="term" value="F:thiosulfate-thioredoxin sulfurtransferase activity"/>
    <property type="evidence" value="ECO:0007669"/>
    <property type="project" value="RHEA"/>
</dbReference>
<dbReference type="PANTHER" id="PTHR43031:SF6">
    <property type="entry name" value="THIOSULFATE SULFURTRANSFERASE GLPE"/>
    <property type="match status" value="1"/>
</dbReference>
<dbReference type="InterPro" id="IPR036873">
    <property type="entry name" value="Rhodanese-like_dom_sf"/>
</dbReference>
<evidence type="ECO:0000259" key="4">
    <source>
        <dbReference type="PROSITE" id="PS50206"/>
    </source>
</evidence>
<dbReference type="InterPro" id="IPR023695">
    <property type="entry name" value="Thiosulf_sulfurTrfase"/>
</dbReference>
<dbReference type="InterPro" id="IPR001763">
    <property type="entry name" value="Rhodanese-like_dom"/>
</dbReference>
<organism evidence="5 6">
    <name type="scientific">Nitrincola lacisaponensis</name>
    <dbReference type="NCBI Taxonomy" id="267850"/>
    <lineage>
        <taxon>Bacteria</taxon>
        <taxon>Pseudomonadati</taxon>
        <taxon>Pseudomonadota</taxon>
        <taxon>Gammaproteobacteria</taxon>
        <taxon>Oceanospirillales</taxon>
        <taxon>Oceanospirillaceae</taxon>
        <taxon>Nitrincola</taxon>
    </lineage>
</organism>
<evidence type="ECO:0000313" key="6">
    <source>
        <dbReference type="Proteomes" id="UP000027318"/>
    </source>
</evidence>
<dbReference type="NCBIfam" id="NF001195">
    <property type="entry name" value="PRK00162.1"/>
    <property type="match status" value="1"/>
</dbReference>
<name>A0A063Y4Q6_9GAMM</name>
<dbReference type="PROSITE" id="PS50206">
    <property type="entry name" value="RHODANESE_3"/>
    <property type="match status" value="1"/>
</dbReference>
<evidence type="ECO:0000256" key="3">
    <source>
        <dbReference type="HAMAP-Rule" id="MF_01009"/>
    </source>
</evidence>
<dbReference type="HAMAP" id="MF_01009">
    <property type="entry name" value="Thiosulf_sulfurtr"/>
    <property type="match status" value="1"/>
</dbReference>
<dbReference type="Proteomes" id="UP000027318">
    <property type="component" value="Unassembled WGS sequence"/>
</dbReference>
<dbReference type="PATRIC" id="fig|267850.7.peg.1246"/>
<dbReference type="GO" id="GO:0004792">
    <property type="term" value="F:thiosulfate-cyanide sulfurtransferase activity"/>
    <property type="evidence" value="ECO:0007669"/>
    <property type="project" value="UniProtKB-UniRule"/>
</dbReference>
<feature type="domain" description="Rhodanese" evidence="4">
    <location>
        <begin position="16"/>
        <end position="104"/>
    </location>
</feature>
<gene>
    <name evidence="3" type="primary">glpE</name>
    <name evidence="5" type="ORF">ADINL_1251</name>
</gene>
<accession>A0A063Y4Q6</accession>
<dbReference type="EC" id="2.8.1.1" evidence="3"/>
<protein>
    <recommendedName>
        <fullName evidence="3">Thiosulfate sulfurtransferase GlpE</fullName>
        <ecNumber evidence="3">2.8.1.1</ecNumber>
    </recommendedName>
</protein>
<dbReference type="InterPro" id="IPR050229">
    <property type="entry name" value="GlpE_sulfurtransferase"/>
</dbReference>
<feature type="active site" description="Cysteine persulfide intermediate" evidence="3">
    <location>
        <position position="64"/>
    </location>
</feature>
<keyword evidence="2 3" id="KW-0808">Transferase</keyword>
<dbReference type="PANTHER" id="PTHR43031">
    <property type="entry name" value="FAD-DEPENDENT OXIDOREDUCTASE"/>
    <property type="match status" value="1"/>
</dbReference>
<dbReference type="Pfam" id="PF00581">
    <property type="entry name" value="Rhodanese"/>
    <property type="match status" value="1"/>
</dbReference>
<keyword evidence="6" id="KW-1185">Reference proteome</keyword>